<dbReference type="SFLD" id="SFLDG01137">
    <property type="entry name" value="C1.6.1:_Phosphoserine_Phosphat"/>
    <property type="match status" value="1"/>
</dbReference>
<evidence type="ECO:0000256" key="2">
    <source>
        <dbReference type="ARBA" id="ARBA00005135"/>
    </source>
</evidence>
<evidence type="ECO:0000256" key="9">
    <source>
        <dbReference type="ARBA" id="ARBA00022842"/>
    </source>
</evidence>
<evidence type="ECO:0000256" key="3">
    <source>
        <dbReference type="ARBA" id="ARBA00009184"/>
    </source>
</evidence>
<dbReference type="UniPathway" id="UPA00135">
    <property type="reaction ID" value="UER00198"/>
</dbReference>
<gene>
    <name evidence="15" type="ORF">SAMN06273572_101178</name>
</gene>
<keyword evidence="6" id="KW-0028">Amino-acid biosynthesis</keyword>
<keyword evidence="8" id="KW-0378">Hydrolase</keyword>
<feature type="active site" description="Proton donor" evidence="14">
    <location>
        <position position="75"/>
    </location>
</feature>
<dbReference type="GO" id="GO:0000287">
    <property type="term" value="F:magnesium ion binding"/>
    <property type="evidence" value="ECO:0007669"/>
    <property type="project" value="TreeGrafter"/>
</dbReference>
<dbReference type="AlphaFoldDB" id="A0A2C9CLT8"/>
<sequence>MSHFAVLTAATGISDAQVTEVLSALDQAGAPHRLAGTAVEIPCVSLGAALAPDGCDLNLVPAQGREKQMLIADMDSTMIPVECIDELADFAGVKDRVADITERAMQGELDFEAALRERVGLVAGLHRSALDQCYDERIALNPGARVLVRTMAQRGAQTALVSGGFTYFTSRVAQAAGFAINRANTLLFEDDKLTGDVTDPILGRQAKLDSLNELAAAGGFGADAVIAVGDGANDLAMVAAAGLGVAYKAKQALRDGADAVLDHSDLTALLALQGISEGQWAQD</sequence>
<evidence type="ECO:0000256" key="14">
    <source>
        <dbReference type="PIRSR" id="PIRSR604469-1"/>
    </source>
</evidence>
<keyword evidence="16" id="KW-1185">Reference proteome</keyword>
<dbReference type="GO" id="GO:0036424">
    <property type="term" value="F:L-phosphoserine phosphatase activity"/>
    <property type="evidence" value="ECO:0007669"/>
    <property type="project" value="InterPro"/>
</dbReference>
<comment type="pathway">
    <text evidence="2">Amino-acid biosynthesis; L-serine biosynthesis; L-serine from 3-phospho-D-glycerate: step 3/3.</text>
</comment>
<evidence type="ECO:0000256" key="6">
    <source>
        <dbReference type="ARBA" id="ARBA00022605"/>
    </source>
</evidence>
<evidence type="ECO:0000256" key="8">
    <source>
        <dbReference type="ARBA" id="ARBA00022801"/>
    </source>
</evidence>
<dbReference type="GO" id="GO:0006564">
    <property type="term" value="P:L-serine biosynthetic process"/>
    <property type="evidence" value="ECO:0007669"/>
    <property type="project" value="UniProtKB-KW"/>
</dbReference>
<dbReference type="GO" id="GO:0005737">
    <property type="term" value="C:cytoplasm"/>
    <property type="evidence" value="ECO:0007669"/>
    <property type="project" value="TreeGrafter"/>
</dbReference>
<comment type="similarity">
    <text evidence="3">Belongs to the HAD-like hydrolase superfamily. SerB family.</text>
</comment>
<evidence type="ECO:0000256" key="11">
    <source>
        <dbReference type="ARBA" id="ARBA00031693"/>
    </source>
</evidence>
<evidence type="ECO:0000256" key="12">
    <source>
        <dbReference type="ARBA" id="ARBA00048138"/>
    </source>
</evidence>
<protein>
    <recommendedName>
        <fullName evidence="5">Phosphoserine phosphatase</fullName>
        <ecNumber evidence="4">3.1.3.3</ecNumber>
    </recommendedName>
    <alternativeName>
        <fullName evidence="11">O-phosphoserine phosphohydrolase</fullName>
    </alternativeName>
</protein>
<keyword evidence="10" id="KW-0718">Serine biosynthesis</keyword>
<evidence type="ECO:0000256" key="13">
    <source>
        <dbReference type="ARBA" id="ARBA00048523"/>
    </source>
</evidence>
<name>A0A2C9CLT8_9RHOB</name>
<dbReference type="Gene3D" id="3.40.50.1000">
    <property type="entry name" value="HAD superfamily/HAD-like"/>
    <property type="match status" value="1"/>
</dbReference>
<feature type="active site" description="Nucleophile" evidence="14">
    <location>
        <position position="73"/>
    </location>
</feature>
<dbReference type="Pfam" id="PF12710">
    <property type="entry name" value="HAD"/>
    <property type="match status" value="1"/>
</dbReference>
<dbReference type="SFLD" id="SFLDG01136">
    <property type="entry name" value="C1.6:_Phosphoserine_Phosphatas"/>
    <property type="match status" value="1"/>
</dbReference>
<reference evidence="16" key="1">
    <citation type="submission" date="2017-09" db="EMBL/GenBank/DDBJ databases">
        <authorList>
            <person name="Varghese N."/>
            <person name="Submissions S."/>
        </authorList>
    </citation>
    <scope>NUCLEOTIDE SEQUENCE [LARGE SCALE GENOMIC DNA]</scope>
    <source>
        <strain evidence="16">C7</strain>
    </source>
</reference>
<accession>A0A2C9CLT8</accession>
<comment type="catalytic activity">
    <reaction evidence="13">
        <text>O-phospho-D-serine + H2O = D-serine + phosphate</text>
        <dbReference type="Rhea" id="RHEA:24873"/>
        <dbReference type="ChEBI" id="CHEBI:15377"/>
        <dbReference type="ChEBI" id="CHEBI:35247"/>
        <dbReference type="ChEBI" id="CHEBI:43474"/>
        <dbReference type="ChEBI" id="CHEBI:58680"/>
        <dbReference type="EC" id="3.1.3.3"/>
    </reaction>
</comment>
<evidence type="ECO:0000313" key="15">
    <source>
        <dbReference type="EMBL" id="SOH92336.1"/>
    </source>
</evidence>
<keyword evidence="7" id="KW-0479">Metal-binding</keyword>
<dbReference type="SFLD" id="SFLDF00029">
    <property type="entry name" value="phosphoserine_phosphatase"/>
    <property type="match status" value="1"/>
</dbReference>
<evidence type="ECO:0000256" key="1">
    <source>
        <dbReference type="ARBA" id="ARBA00001946"/>
    </source>
</evidence>
<evidence type="ECO:0000256" key="10">
    <source>
        <dbReference type="ARBA" id="ARBA00023299"/>
    </source>
</evidence>
<keyword evidence="9" id="KW-0460">Magnesium</keyword>
<evidence type="ECO:0000256" key="4">
    <source>
        <dbReference type="ARBA" id="ARBA00012640"/>
    </source>
</evidence>
<organism evidence="15 16">
    <name type="scientific">Pontivivens marinum</name>
    <dbReference type="NCBI Taxonomy" id="1690039"/>
    <lineage>
        <taxon>Bacteria</taxon>
        <taxon>Pseudomonadati</taxon>
        <taxon>Pseudomonadota</taxon>
        <taxon>Alphaproteobacteria</taxon>
        <taxon>Rhodobacterales</taxon>
        <taxon>Paracoccaceae</taxon>
        <taxon>Pontivivens</taxon>
    </lineage>
</organism>
<proteinExistence type="inferred from homology"/>
<comment type="catalytic activity">
    <reaction evidence="12">
        <text>O-phospho-L-serine + H2O = L-serine + phosphate</text>
        <dbReference type="Rhea" id="RHEA:21208"/>
        <dbReference type="ChEBI" id="CHEBI:15377"/>
        <dbReference type="ChEBI" id="CHEBI:33384"/>
        <dbReference type="ChEBI" id="CHEBI:43474"/>
        <dbReference type="ChEBI" id="CHEBI:57524"/>
        <dbReference type="EC" id="3.1.3.3"/>
    </reaction>
</comment>
<evidence type="ECO:0000256" key="7">
    <source>
        <dbReference type="ARBA" id="ARBA00022723"/>
    </source>
</evidence>
<dbReference type="OrthoDB" id="9792539at2"/>
<dbReference type="InterPro" id="IPR036412">
    <property type="entry name" value="HAD-like_sf"/>
</dbReference>
<dbReference type="SFLD" id="SFLDS00003">
    <property type="entry name" value="Haloacid_Dehalogenase"/>
    <property type="match status" value="1"/>
</dbReference>
<dbReference type="InterPro" id="IPR023214">
    <property type="entry name" value="HAD_sf"/>
</dbReference>
<dbReference type="RefSeq" id="WP_097927923.1">
    <property type="nucleotide sequence ID" value="NZ_OCTN01000001.1"/>
</dbReference>
<dbReference type="EC" id="3.1.3.3" evidence="4"/>
<dbReference type="InterPro" id="IPR050582">
    <property type="entry name" value="HAD-like_SerB"/>
</dbReference>
<dbReference type="SUPFAM" id="SSF56784">
    <property type="entry name" value="HAD-like"/>
    <property type="match status" value="1"/>
</dbReference>
<comment type="cofactor">
    <cofactor evidence="1">
        <name>Mg(2+)</name>
        <dbReference type="ChEBI" id="CHEBI:18420"/>
    </cofactor>
</comment>
<evidence type="ECO:0000256" key="5">
    <source>
        <dbReference type="ARBA" id="ARBA00015196"/>
    </source>
</evidence>
<dbReference type="Proteomes" id="UP000220034">
    <property type="component" value="Unassembled WGS sequence"/>
</dbReference>
<dbReference type="InterPro" id="IPR004469">
    <property type="entry name" value="PSP"/>
</dbReference>
<dbReference type="EMBL" id="OCTN01000001">
    <property type="protein sequence ID" value="SOH92336.1"/>
    <property type="molecule type" value="Genomic_DNA"/>
</dbReference>
<dbReference type="NCBIfam" id="TIGR00338">
    <property type="entry name" value="serB"/>
    <property type="match status" value="1"/>
</dbReference>
<dbReference type="PANTHER" id="PTHR43344:SF2">
    <property type="entry name" value="PHOSPHOSERINE PHOSPHATASE"/>
    <property type="match status" value="1"/>
</dbReference>
<dbReference type="PANTHER" id="PTHR43344">
    <property type="entry name" value="PHOSPHOSERINE PHOSPHATASE"/>
    <property type="match status" value="1"/>
</dbReference>
<evidence type="ECO:0000313" key="16">
    <source>
        <dbReference type="Proteomes" id="UP000220034"/>
    </source>
</evidence>
<dbReference type="NCBIfam" id="TIGR01488">
    <property type="entry name" value="HAD-SF-IB"/>
    <property type="match status" value="1"/>
</dbReference>